<proteinExistence type="predicted"/>
<dbReference type="EMBL" id="KN847982">
    <property type="protein sequence ID" value="KIR47047.1"/>
    <property type="molecule type" value="Genomic_DNA"/>
</dbReference>
<sequence length="303" mass="34151">MCGNTEQGREAQDNPDAPLDWETIPLPPHYVLSHLTDAHCHPTDLTHSPAVYDTLPLRGLAAMATSVHDQEKVDALSRERCWFRNTARGLGVVACFGYHPWFTHRYTLSPPSSTPTKRDHYTSLFLPPRSSSTTANDKLQTLLDTLLPFLPDPTSLQPLLQTLRQNLATHLEEGRLTMLGEVGLDASARLRWPIEARDVWEELYGKREANSREDGDNGSDEWKRLTPFKVPIAHQRAILEAQMEIAIELGVNISFHSVACAGTSINSPPSPTSFNIYLYRPDDGRLTQYENQTRSPLYPSRQR</sequence>
<evidence type="ECO:0000313" key="2">
    <source>
        <dbReference type="EMBL" id="KIR47047.1"/>
    </source>
</evidence>
<dbReference type="OrthoDB" id="413993at2759"/>
<evidence type="ECO:0000256" key="1">
    <source>
        <dbReference type="SAM" id="MobiDB-lite"/>
    </source>
</evidence>
<dbReference type="PANTHER" id="PTHR47345">
    <property type="entry name" value="CUT9-INTERACTING PROTEIN SCN1"/>
    <property type="match status" value="1"/>
</dbReference>
<dbReference type="InterPro" id="IPR053044">
    <property type="entry name" value="Metallo-hydrolase/TatD-type"/>
</dbReference>
<dbReference type="Gene3D" id="3.20.20.140">
    <property type="entry name" value="Metal-dependent hydrolases"/>
    <property type="match status" value="1"/>
</dbReference>
<dbReference type="PANTHER" id="PTHR47345:SF1">
    <property type="entry name" value="CUT9-INTERACTING PROTEIN SCN1"/>
    <property type="match status" value="1"/>
</dbReference>
<protein>
    <submittedName>
        <fullName evidence="2">Unplaced genomic scaffold supercont1.10, whole genome shotgun sequence</fullName>
    </submittedName>
</protein>
<organism evidence="2">
    <name type="scientific">Cryptococcus bacillisporus CA1280</name>
    <dbReference type="NCBI Taxonomy" id="1296109"/>
    <lineage>
        <taxon>Eukaryota</taxon>
        <taxon>Fungi</taxon>
        <taxon>Dikarya</taxon>
        <taxon>Basidiomycota</taxon>
        <taxon>Agaricomycotina</taxon>
        <taxon>Tremellomycetes</taxon>
        <taxon>Tremellales</taxon>
        <taxon>Cryptococcaceae</taxon>
        <taxon>Cryptococcus</taxon>
        <taxon>Cryptococcus gattii species complex</taxon>
    </lineage>
</organism>
<reference evidence="2" key="1">
    <citation type="submission" date="2015-01" db="EMBL/GenBank/DDBJ databases">
        <title>The Genome Sequence of Cryptococcus gattii CA1280.</title>
        <authorList>
            <consortium name="The Broad Institute Genomics Platform"/>
            <person name="Cuomo C."/>
            <person name="Litvintseva A."/>
            <person name="Chen Y."/>
            <person name="Heitman J."/>
            <person name="Sun S."/>
            <person name="Springer D."/>
            <person name="Dromer F."/>
            <person name="Young S."/>
            <person name="Zeng Q."/>
            <person name="Gargeya S."/>
            <person name="Abouelleil A."/>
            <person name="Alvarado L."/>
            <person name="Chapman S.B."/>
            <person name="Gainer-Dewar J."/>
            <person name="Goldberg J."/>
            <person name="Griggs A."/>
            <person name="Gujja S."/>
            <person name="Hansen M."/>
            <person name="Howarth C."/>
            <person name="Imamovic A."/>
            <person name="Larimer J."/>
            <person name="Murphy C."/>
            <person name="Naylor J."/>
            <person name="Pearson M."/>
            <person name="Priest M."/>
            <person name="Roberts A."/>
            <person name="Saif S."/>
            <person name="Shea T."/>
            <person name="Sykes S."/>
            <person name="Wortman J."/>
            <person name="Nusbaum C."/>
            <person name="Birren B."/>
        </authorList>
    </citation>
    <scope>NUCLEOTIDE SEQUENCE [LARGE SCALE GENOMIC DNA]</scope>
    <source>
        <strain evidence="2">CA1280</strain>
    </source>
</reference>
<dbReference type="HOGENOM" id="CLU_918335_0_0_1"/>
<feature type="region of interest" description="Disordered" evidence="1">
    <location>
        <begin position="1"/>
        <end position="20"/>
    </location>
</feature>
<dbReference type="GO" id="GO:0016788">
    <property type="term" value="F:hydrolase activity, acting on ester bonds"/>
    <property type="evidence" value="ECO:0007669"/>
    <property type="project" value="InterPro"/>
</dbReference>
<dbReference type="InterPro" id="IPR001130">
    <property type="entry name" value="TatD-like"/>
</dbReference>
<accession>A0A0D0TKP8</accession>
<dbReference type="Pfam" id="PF01026">
    <property type="entry name" value="TatD_DNase"/>
    <property type="match status" value="1"/>
</dbReference>
<dbReference type="SUPFAM" id="SSF51556">
    <property type="entry name" value="Metallo-dependent hydrolases"/>
    <property type="match status" value="1"/>
</dbReference>
<dbReference type="AlphaFoldDB" id="A0A0D0TKP8"/>
<gene>
    <name evidence="2" type="ORF">I312_03943</name>
</gene>
<dbReference type="InterPro" id="IPR032466">
    <property type="entry name" value="Metal_Hydrolase"/>
</dbReference>
<name>A0A0D0TKP8_CRYGA</name>